<organism evidence="8 9">
    <name type="scientific">Microscilla marina ATCC 23134</name>
    <dbReference type="NCBI Taxonomy" id="313606"/>
    <lineage>
        <taxon>Bacteria</taxon>
        <taxon>Pseudomonadati</taxon>
        <taxon>Bacteroidota</taxon>
        <taxon>Cytophagia</taxon>
        <taxon>Cytophagales</taxon>
        <taxon>Microscillaceae</taxon>
        <taxon>Microscilla</taxon>
    </lineage>
</organism>
<dbReference type="GO" id="GO:0005737">
    <property type="term" value="C:cytoplasm"/>
    <property type="evidence" value="ECO:0007669"/>
    <property type="project" value="TreeGrafter"/>
</dbReference>
<dbReference type="Gene3D" id="3.40.640.10">
    <property type="entry name" value="Type I PLP-dependent aspartate aminotransferase-like (Major domain)"/>
    <property type="match status" value="1"/>
</dbReference>
<evidence type="ECO:0000256" key="6">
    <source>
        <dbReference type="PIRSR" id="PIRSR602129-50"/>
    </source>
</evidence>
<dbReference type="InterPro" id="IPR015421">
    <property type="entry name" value="PyrdxlP-dep_Trfase_major"/>
</dbReference>
<sequence length="500" mass="56132">MNISTLSPAFLDSTSKDKFAESIGQALTEISRFFDKDQFYSGASVSQLKQQMQTIVGKLDQPLNLEDTLSELKELYLDHAIAFHHPDYIAHLNCPVLIPALVGDFIASSLNTAVETWDQSTSATLIEQEMINWTCRLFGLPQTADGVFTSGGTQSNFMGLLMARDDYAFKHLGVNIKQEGLTPDVSRFRVFCSDKAHFSVKKNAALLGMGYNSVVVVETDERFKMKPEALQAAIRKEKQQGNLPIAVFATAGTTDFGSFDPLNEICAVAKANDMWFHVDGAYGGCFALTHTHKHLFDGAQYADSITIDFHKTLFQPVCSSAFLVANQQNFRYVSHYADYLNPIETKEADFQNLIVKSVQTTRRFDALKLWFTLRMVDETDLIYYLETVHRRAIDAYELLQAQGCFELVHEPELSTVVFRYQLPNEATNAQLDEANLYIKNTLFNSGLASIASTRLNGNIYLKFTLLNPNTTVTHLQHIIELVVTKAAEYANSQELIVRSR</sequence>
<dbReference type="EMBL" id="AAWS01000027">
    <property type="protein sequence ID" value="EAY27067.1"/>
    <property type="molecule type" value="Genomic_DNA"/>
</dbReference>
<evidence type="ECO:0000313" key="8">
    <source>
        <dbReference type="EMBL" id="EAY27067.1"/>
    </source>
</evidence>
<dbReference type="SUPFAM" id="SSF53383">
    <property type="entry name" value="PLP-dependent transferases"/>
    <property type="match status" value="1"/>
</dbReference>
<keyword evidence="5 7" id="KW-0456">Lyase</keyword>
<dbReference type="InterPro" id="IPR010977">
    <property type="entry name" value="Aromatic_deC"/>
</dbReference>
<dbReference type="Gene3D" id="3.90.1150.170">
    <property type="match status" value="1"/>
</dbReference>
<comment type="cofactor">
    <cofactor evidence="1 6 7">
        <name>pyridoxal 5'-phosphate</name>
        <dbReference type="ChEBI" id="CHEBI:597326"/>
    </cofactor>
</comment>
<dbReference type="PANTHER" id="PTHR45677:SF8">
    <property type="entry name" value="CYSTEINE SULFINIC ACID DECARBOXYLASE"/>
    <property type="match status" value="1"/>
</dbReference>
<gene>
    <name evidence="8" type="ORF">M23134_04755</name>
</gene>
<dbReference type="InterPro" id="IPR015424">
    <property type="entry name" value="PyrdxlP-dep_Trfase"/>
</dbReference>
<reference evidence="8 9" key="1">
    <citation type="submission" date="2007-01" db="EMBL/GenBank/DDBJ databases">
        <authorList>
            <person name="Haygood M."/>
            <person name="Podell S."/>
            <person name="Anderson C."/>
            <person name="Hopkinson B."/>
            <person name="Roe K."/>
            <person name="Barbeau K."/>
            <person name="Gaasterland T."/>
            <person name="Ferriera S."/>
            <person name="Johnson J."/>
            <person name="Kravitz S."/>
            <person name="Beeson K."/>
            <person name="Sutton G."/>
            <person name="Rogers Y.-H."/>
            <person name="Friedman R."/>
            <person name="Frazier M."/>
            <person name="Venter J.C."/>
        </authorList>
    </citation>
    <scope>NUCLEOTIDE SEQUENCE [LARGE SCALE GENOMIC DNA]</scope>
    <source>
        <strain evidence="8 9">ATCC 23134</strain>
    </source>
</reference>
<evidence type="ECO:0000256" key="4">
    <source>
        <dbReference type="ARBA" id="ARBA00022898"/>
    </source>
</evidence>
<keyword evidence="3" id="KW-0210">Decarboxylase</keyword>
<evidence type="ECO:0000256" key="3">
    <source>
        <dbReference type="ARBA" id="ARBA00022793"/>
    </source>
</evidence>
<dbReference type="RefSeq" id="WP_004156433.1">
    <property type="nucleotide sequence ID" value="NZ_AAWS01000027.1"/>
</dbReference>
<name>A1ZRH7_MICM2</name>
<accession>A1ZRH7</accession>
<keyword evidence="9" id="KW-1185">Reference proteome</keyword>
<dbReference type="GO" id="GO:0030170">
    <property type="term" value="F:pyridoxal phosphate binding"/>
    <property type="evidence" value="ECO:0007669"/>
    <property type="project" value="InterPro"/>
</dbReference>
<evidence type="ECO:0000256" key="1">
    <source>
        <dbReference type="ARBA" id="ARBA00001933"/>
    </source>
</evidence>
<comment type="similarity">
    <text evidence="2 7">Belongs to the group II decarboxylase family.</text>
</comment>
<dbReference type="InterPro" id="IPR002129">
    <property type="entry name" value="PyrdxlP-dep_de-COase"/>
</dbReference>
<evidence type="ECO:0000313" key="9">
    <source>
        <dbReference type="Proteomes" id="UP000004095"/>
    </source>
</evidence>
<dbReference type="Pfam" id="PF00282">
    <property type="entry name" value="Pyridoxal_deC"/>
    <property type="match status" value="1"/>
</dbReference>
<dbReference type="Proteomes" id="UP000004095">
    <property type="component" value="Unassembled WGS sequence"/>
</dbReference>
<dbReference type="eggNOG" id="COG0076">
    <property type="taxonomic scope" value="Bacteria"/>
</dbReference>
<dbReference type="PANTHER" id="PTHR45677">
    <property type="entry name" value="GLUTAMATE DECARBOXYLASE-RELATED"/>
    <property type="match status" value="1"/>
</dbReference>
<dbReference type="AlphaFoldDB" id="A1ZRH7"/>
<dbReference type="GO" id="GO:0019752">
    <property type="term" value="P:carboxylic acid metabolic process"/>
    <property type="evidence" value="ECO:0007669"/>
    <property type="project" value="InterPro"/>
</dbReference>
<dbReference type="CDD" id="cd06450">
    <property type="entry name" value="DOPA_deC_like"/>
    <property type="match status" value="1"/>
</dbReference>
<comment type="caution">
    <text evidence="8">The sequence shown here is derived from an EMBL/GenBank/DDBJ whole genome shotgun (WGS) entry which is preliminary data.</text>
</comment>
<proteinExistence type="inferred from homology"/>
<dbReference type="PRINTS" id="PR00800">
    <property type="entry name" value="YHDCRBOXLASE"/>
</dbReference>
<dbReference type="EC" id="4.1.1.-" evidence="8"/>
<evidence type="ECO:0000256" key="5">
    <source>
        <dbReference type="ARBA" id="ARBA00023239"/>
    </source>
</evidence>
<keyword evidence="4 6" id="KW-0663">Pyridoxal phosphate</keyword>
<evidence type="ECO:0000256" key="2">
    <source>
        <dbReference type="ARBA" id="ARBA00009533"/>
    </source>
</evidence>
<feature type="modified residue" description="N6-(pyridoxal phosphate)lysine" evidence="6">
    <location>
        <position position="311"/>
    </location>
</feature>
<dbReference type="GO" id="GO:0016831">
    <property type="term" value="F:carboxy-lyase activity"/>
    <property type="evidence" value="ECO:0007669"/>
    <property type="project" value="UniProtKB-KW"/>
</dbReference>
<dbReference type="GO" id="GO:0006520">
    <property type="term" value="P:amino acid metabolic process"/>
    <property type="evidence" value="ECO:0007669"/>
    <property type="project" value="InterPro"/>
</dbReference>
<evidence type="ECO:0000256" key="7">
    <source>
        <dbReference type="RuleBase" id="RU000382"/>
    </source>
</evidence>
<protein>
    <submittedName>
        <fullName evidence="8">L-2,4-diaminobutyrate decarboxylase</fullName>
        <ecNumber evidence="8">4.1.1.-</ecNumber>
    </submittedName>
</protein>